<evidence type="ECO:0000313" key="2">
    <source>
        <dbReference type="EMBL" id="KRY41357.1"/>
    </source>
</evidence>
<feature type="region of interest" description="Disordered" evidence="1">
    <location>
        <begin position="1"/>
        <end position="30"/>
    </location>
</feature>
<dbReference type="InParanoid" id="A0A0V1BW96"/>
<comment type="caution">
    <text evidence="2">The sequence shown here is derived from an EMBL/GenBank/DDBJ whole genome shotgun (WGS) entry which is preliminary data.</text>
</comment>
<dbReference type="OrthoDB" id="10632298at2759"/>
<evidence type="ECO:0000313" key="3">
    <source>
        <dbReference type="Proteomes" id="UP000054776"/>
    </source>
</evidence>
<reference evidence="2 3" key="1">
    <citation type="submission" date="2015-01" db="EMBL/GenBank/DDBJ databases">
        <title>Evolution of Trichinella species and genotypes.</title>
        <authorList>
            <person name="Korhonen P.K."/>
            <person name="Edoardo P."/>
            <person name="Giuseppe L.R."/>
            <person name="Gasser R.B."/>
        </authorList>
    </citation>
    <scope>NUCLEOTIDE SEQUENCE [LARGE SCALE GENOMIC DNA]</scope>
    <source>
        <strain evidence="2">ISS3</strain>
    </source>
</reference>
<keyword evidence="3" id="KW-1185">Reference proteome</keyword>
<dbReference type="EMBL" id="JYDH01000008">
    <property type="protein sequence ID" value="KRY41357.1"/>
    <property type="molecule type" value="Genomic_DNA"/>
</dbReference>
<dbReference type="Proteomes" id="UP000054776">
    <property type="component" value="Unassembled WGS sequence"/>
</dbReference>
<proteinExistence type="predicted"/>
<gene>
    <name evidence="2" type="ORF">T01_1822</name>
</gene>
<accession>A0A0V1BW96</accession>
<feature type="compositionally biased region" description="Basic and acidic residues" evidence="1">
    <location>
        <begin position="1"/>
        <end position="12"/>
    </location>
</feature>
<organism evidence="2 3">
    <name type="scientific">Trichinella spiralis</name>
    <name type="common">Trichina worm</name>
    <dbReference type="NCBI Taxonomy" id="6334"/>
    <lineage>
        <taxon>Eukaryota</taxon>
        <taxon>Metazoa</taxon>
        <taxon>Ecdysozoa</taxon>
        <taxon>Nematoda</taxon>
        <taxon>Enoplea</taxon>
        <taxon>Dorylaimia</taxon>
        <taxon>Trichinellida</taxon>
        <taxon>Trichinellidae</taxon>
        <taxon>Trichinella</taxon>
    </lineage>
</organism>
<protein>
    <submittedName>
        <fullName evidence="2">Uncharacterized protein</fullName>
    </submittedName>
</protein>
<name>A0A0V1BW96_TRISP</name>
<sequence>MQPEHCEAERRTASYAHRRHPERASENSGSAHLTWRTWQVEVDELCRSAFATLRYIPASNRARDKKTEENLERLAEVLHRLQSIGLKIRSTNAPRCVIHGTHSVVKGHRHWIQNQSPKDETKGFFHRQFKYGRVAFLVYEKIHYTTVASVVNL</sequence>
<evidence type="ECO:0000256" key="1">
    <source>
        <dbReference type="SAM" id="MobiDB-lite"/>
    </source>
</evidence>
<dbReference type="AlphaFoldDB" id="A0A0V1BW96"/>